<comment type="similarity">
    <text evidence="1">Belongs to the bactofilin family.</text>
</comment>
<dbReference type="PANTHER" id="PTHR35024">
    <property type="entry name" value="HYPOTHETICAL CYTOSOLIC PROTEIN"/>
    <property type="match status" value="1"/>
</dbReference>
<dbReference type="RefSeq" id="WP_256136184.1">
    <property type="nucleotide sequence ID" value="NZ_JANGAB010000003.1"/>
</dbReference>
<dbReference type="InterPro" id="IPR007607">
    <property type="entry name" value="BacA/B"/>
</dbReference>
<dbReference type="EMBL" id="JANGAB010000003">
    <property type="protein sequence ID" value="MCQ4949686.1"/>
    <property type="molecule type" value="Genomic_DNA"/>
</dbReference>
<dbReference type="AlphaFoldDB" id="A0AAW5K9S3"/>
<feature type="region of interest" description="Disordered" evidence="2">
    <location>
        <begin position="1"/>
        <end position="52"/>
    </location>
</feature>
<comment type="caution">
    <text evidence="3">The sequence shown here is derived from an EMBL/GenBank/DDBJ whole genome shotgun (WGS) entry which is preliminary data.</text>
</comment>
<gene>
    <name evidence="3" type="ORF">NE646_08390</name>
</gene>
<evidence type="ECO:0000313" key="3">
    <source>
        <dbReference type="EMBL" id="MCQ4949686.1"/>
    </source>
</evidence>
<evidence type="ECO:0000313" key="4">
    <source>
        <dbReference type="Proteomes" id="UP001205063"/>
    </source>
</evidence>
<protein>
    <submittedName>
        <fullName evidence="3">Polymer-forming cytoskeletal protein</fullName>
    </submittedName>
</protein>
<evidence type="ECO:0000256" key="1">
    <source>
        <dbReference type="ARBA" id="ARBA00044755"/>
    </source>
</evidence>
<accession>A0AAW5K9S3</accession>
<dbReference type="Proteomes" id="UP001205063">
    <property type="component" value="Unassembled WGS sequence"/>
</dbReference>
<organism evidence="3 4">
    <name type="scientific">Bittarella massiliensis</name>
    <name type="common">ex Durand et al. 2017</name>
    <dbReference type="NCBI Taxonomy" id="1720313"/>
    <lineage>
        <taxon>Bacteria</taxon>
        <taxon>Bacillati</taxon>
        <taxon>Bacillota</taxon>
        <taxon>Clostridia</taxon>
        <taxon>Eubacteriales</taxon>
        <taxon>Oscillospiraceae</taxon>
        <taxon>Bittarella (ex Durand et al. 2017)</taxon>
    </lineage>
</organism>
<name>A0AAW5K9S3_9FIRM</name>
<dbReference type="PANTHER" id="PTHR35024:SF4">
    <property type="entry name" value="POLYMER-FORMING CYTOSKELETAL PROTEIN"/>
    <property type="match status" value="1"/>
</dbReference>
<dbReference type="Pfam" id="PF04519">
    <property type="entry name" value="Bactofilin"/>
    <property type="match status" value="1"/>
</dbReference>
<reference evidence="3" key="1">
    <citation type="submission" date="2022-06" db="EMBL/GenBank/DDBJ databases">
        <title>Isolation of gut microbiota from human fecal samples.</title>
        <authorList>
            <person name="Pamer E.G."/>
            <person name="Barat B."/>
            <person name="Waligurski E."/>
            <person name="Medina S."/>
            <person name="Paddock L."/>
            <person name="Mostad J."/>
        </authorList>
    </citation>
    <scope>NUCLEOTIDE SEQUENCE</scope>
    <source>
        <strain evidence="3">DFI.7.96</strain>
    </source>
</reference>
<proteinExistence type="inferred from homology"/>
<sequence length="206" mass="21025">MGKQQNNFKQAMAELLNGRNSDPVQEGEGPAERPSAAPVQPEEPMAPVERPQGLQAEIPAWAGRGGSVIAEEMTVEGKLCTDSPLQIRGRVKGSVSGRGNLLVSGGVEGDVQCGELQLQGAKVLGNIQSSGAVRIDAQAVVSGDVAAGELELAGKIKGNLQIEGTAVLGSSAVLIGDLRAHRLSIAEGAVLQGSVEVTGGLQDAAF</sequence>
<evidence type="ECO:0000256" key="2">
    <source>
        <dbReference type="SAM" id="MobiDB-lite"/>
    </source>
</evidence>